<dbReference type="KEGG" id="ttf:THTE_4027"/>
<name>A0A286RL10_9BACT</name>
<gene>
    <name evidence="3" type="ORF">THTE_4027</name>
</gene>
<dbReference type="RefSeq" id="WP_095416370.1">
    <property type="nucleotide sequence ID" value="NZ_CP018477.1"/>
</dbReference>
<dbReference type="EMBL" id="CP018477">
    <property type="protein sequence ID" value="ASV76628.1"/>
    <property type="molecule type" value="Genomic_DNA"/>
</dbReference>
<dbReference type="InterPro" id="IPR013517">
    <property type="entry name" value="FG-GAP"/>
</dbReference>
<protein>
    <submittedName>
        <fullName evidence="3">ASPIC/UnbV domain protein</fullName>
    </submittedName>
</protein>
<dbReference type="Pfam" id="PF13517">
    <property type="entry name" value="FG-GAP_3"/>
    <property type="match status" value="3"/>
</dbReference>
<organism evidence="3 4">
    <name type="scientific">Thermogutta terrifontis</name>
    <dbReference type="NCBI Taxonomy" id="1331910"/>
    <lineage>
        <taxon>Bacteria</taxon>
        <taxon>Pseudomonadati</taxon>
        <taxon>Planctomycetota</taxon>
        <taxon>Planctomycetia</taxon>
        <taxon>Pirellulales</taxon>
        <taxon>Thermoguttaceae</taxon>
        <taxon>Thermogutta</taxon>
    </lineage>
</organism>
<dbReference type="Proteomes" id="UP000215086">
    <property type="component" value="Chromosome"/>
</dbReference>
<keyword evidence="1" id="KW-0732">Signal</keyword>
<dbReference type="Pfam" id="PF07593">
    <property type="entry name" value="UnbV_ASPIC"/>
    <property type="match status" value="1"/>
</dbReference>
<evidence type="ECO:0000313" key="3">
    <source>
        <dbReference type="EMBL" id="ASV76628.1"/>
    </source>
</evidence>
<dbReference type="InterPro" id="IPR027039">
    <property type="entry name" value="Crtac1"/>
</dbReference>
<evidence type="ECO:0000313" key="4">
    <source>
        <dbReference type="Proteomes" id="UP000215086"/>
    </source>
</evidence>
<dbReference type="PANTHER" id="PTHR16026">
    <property type="entry name" value="CARTILAGE ACIDIC PROTEIN 1"/>
    <property type="match status" value="1"/>
</dbReference>
<dbReference type="OrthoDB" id="5287961at2"/>
<dbReference type="InterPro" id="IPR028994">
    <property type="entry name" value="Integrin_alpha_N"/>
</dbReference>
<dbReference type="AlphaFoldDB" id="A0A286RL10"/>
<dbReference type="PANTHER" id="PTHR16026:SF0">
    <property type="entry name" value="CARTILAGE ACIDIC PROTEIN 1"/>
    <property type="match status" value="1"/>
</dbReference>
<dbReference type="Gene3D" id="2.130.10.130">
    <property type="entry name" value="Integrin alpha, N-terminal"/>
    <property type="match status" value="2"/>
</dbReference>
<reference evidence="3 4" key="1">
    <citation type="journal article" name="Front. Microbiol.">
        <title>Sugar Metabolism of the First Thermophilic Planctomycete Thermogutta terrifontis: Comparative Genomic and Transcriptomic Approaches.</title>
        <authorList>
            <person name="Elcheninov A.G."/>
            <person name="Menzel P."/>
            <person name="Gudbergsdottir S.R."/>
            <person name="Slesarev A.I."/>
            <person name="Kadnikov V.V."/>
            <person name="Krogh A."/>
            <person name="Bonch-Osmolovskaya E.A."/>
            <person name="Peng X."/>
            <person name="Kublanov I.V."/>
        </authorList>
    </citation>
    <scope>NUCLEOTIDE SEQUENCE [LARGE SCALE GENOMIC DNA]</scope>
    <source>
        <strain evidence="3 4">R1</strain>
    </source>
</reference>
<feature type="domain" description="ASPIC/UnbV" evidence="2">
    <location>
        <begin position="497"/>
        <end position="560"/>
    </location>
</feature>
<keyword evidence="4" id="KW-1185">Reference proteome</keyword>
<sequence length="585" mass="63726">MLSRQYLNNRLIYLTLVAGAVVLCLTSCRRGVDSSATSRSASSSIVLKDVSKSSGITFRHTDGSSGEHYIIEPMSAGLALFDYDNDGFIDIYFLNGAPLPGYKGPPNPRNALYRNNGDWTFTDVTDRARVGDTGYGLGVTVGDFDNDGDPDLYVNNYGPNVFYRNNGDGTFTDITSQTGTAGPADYVGAGALFLDVDRDGFLDLYVGNYLRFDPSMNVVRMIDGMRSYPSPRDYLPIPDSLYRNNGDGTFTDISEASGIASVKGTAMGMVAADVDNDGDTDIFVLNDVAENFLFINDGTGHFTESAIERGVAYNAYGEENASMGVDCGDVDRDGWLDFYMTAYEDELAVLYRNLGGGYFEDVTQLTGAGEGTYAHVNWGVGLVDLDNDGDLDIFIANGHTEDNIEARSSATAWRVRNLVLMNDGKGHFRNITDECGDGLAPVEASRGAAFADLDNDGDIDIVVLNSRSAPTIIENRTNNGNHWIQIILEGTKTNRDGVGSQVTLTAGDLKLVQEKLGGRGYQSYWGSRLHFGLGQHNHIDQIEVRWLSGTTDTLRNVPVDCFIKIKEGTQRFEVLRLPRAKGSPK</sequence>
<proteinExistence type="predicted"/>
<accession>A0A286RL10</accession>
<evidence type="ECO:0000259" key="2">
    <source>
        <dbReference type="Pfam" id="PF07593"/>
    </source>
</evidence>
<dbReference type="SUPFAM" id="SSF69318">
    <property type="entry name" value="Integrin alpha N-terminal domain"/>
    <property type="match status" value="1"/>
</dbReference>
<evidence type="ECO:0000256" key="1">
    <source>
        <dbReference type="ARBA" id="ARBA00022729"/>
    </source>
</evidence>
<dbReference type="InterPro" id="IPR011519">
    <property type="entry name" value="UnbV_ASPIC"/>
</dbReference>